<dbReference type="PANTHER" id="PTHR43591:SF101">
    <property type="entry name" value="METHYLTRANSFERASE-LIKE PROTEIN 27"/>
    <property type="match status" value="1"/>
</dbReference>
<dbReference type="SUPFAM" id="SSF53335">
    <property type="entry name" value="S-adenosyl-L-methionine-dependent methyltransferases"/>
    <property type="match status" value="1"/>
</dbReference>
<keyword evidence="3" id="KW-1185">Reference proteome</keyword>
<dbReference type="EMBL" id="JACVVK020000265">
    <property type="protein sequence ID" value="KAK7481250.1"/>
    <property type="molecule type" value="Genomic_DNA"/>
</dbReference>
<dbReference type="Gene3D" id="3.40.50.150">
    <property type="entry name" value="Vaccinia Virus protein VP39"/>
    <property type="match status" value="1"/>
</dbReference>
<protein>
    <recommendedName>
        <fullName evidence="1">Methyltransferase domain-containing protein</fullName>
    </recommendedName>
</protein>
<dbReference type="InterPro" id="IPR029063">
    <property type="entry name" value="SAM-dependent_MTases_sf"/>
</dbReference>
<name>A0ABD0K1G9_9CAEN</name>
<proteinExistence type="predicted"/>
<organism evidence="2 3">
    <name type="scientific">Batillaria attramentaria</name>
    <dbReference type="NCBI Taxonomy" id="370345"/>
    <lineage>
        <taxon>Eukaryota</taxon>
        <taxon>Metazoa</taxon>
        <taxon>Spiralia</taxon>
        <taxon>Lophotrochozoa</taxon>
        <taxon>Mollusca</taxon>
        <taxon>Gastropoda</taxon>
        <taxon>Caenogastropoda</taxon>
        <taxon>Sorbeoconcha</taxon>
        <taxon>Cerithioidea</taxon>
        <taxon>Batillariidae</taxon>
        <taxon>Batillaria</taxon>
    </lineage>
</organism>
<evidence type="ECO:0000313" key="2">
    <source>
        <dbReference type="EMBL" id="KAK7481250.1"/>
    </source>
</evidence>
<dbReference type="Pfam" id="PF13649">
    <property type="entry name" value="Methyltransf_25"/>
    <property type="match status" value="1"/>
</dbReference>
<accession>A0ABD0K1G9</accession>
<dbReference type="Proteomes" id="UP001519460">
    <property type="component" value="Unassembled WGS sequence"/>
</dbReference>
<dbReference type="AlphaFoldDB" id="A0ABD0K1G9"/>
<evidence type="ECO:0000259" key="1">
    <source>
        <dbReference type="Pfam" id="PF13649"/>
    </source>
</evidence>
<evidence type="ECO:0000313" key="3">
    <source>
        <dbReference type="Proteomes" id="UP001519460"/>
    </source>
</evidence>
<dbReference type="CDD" id="cd02440">
    <property type="entry name" value="AdoMet_MTases"/>
    <property type="match status" value="1"/>
</dbReference>
<reference evidence="2 3" key="1">
    <citation type="journal article" date="2023" name="Sci. Data">
        <title>Genome assembly of the Korean intertidal mud-creeper Batillaria attramentaria.</title>
        <authorList>
            <person name="Patra A.K."/>
            <person name="Ho P.T."/>
            <person name="Jun S."/>
            <person name="Lee S.J."/>
            <person name="Kim Y."/>
            <person name="Won Y.J."/>
        </authorList>
    </citation>
    <scope>NUCLEOTIDE SEQUENCE [LARGE SCALE GENOMIC DNA]</scope>
    <source>
        <strain evidence="2">Wonlab-2016</strain>
    </source>
</reference>
<feature type="domain" description="Methyltransferase" evidence="1">
    <location>
        <begin position="78"/>
        <end position="169"/>
    </location>
</feature>
<gene>
    <name evidence="2" type="ORF">BaRGS_00027510</name>
</gene>
<dbReference type="PANTHER" id="PTHR43591">
    <property type="entry name" value="METHYLTRANSFERASE"/>
    <property type="match status" value="1"/>
</dbReference>
<sequence length="228" mass="25393">MSRLTENDAQGIVAEAQQVINRYLQPGLGAELSTKTYDDTSEKYDDYVKAFGYAGASQAAKTVGEMYPDPKQRETVRILDIAAGSGLVGVDLQKMGFRHMDALDPSQGMLDVAKKRGVYTNFYCNYIDDKQLPIPENSYDGIVIAGGMGENQIPCSALHEMIRLVKPGGYIVNVTRVEHLQNCSDYIGRLDKLMEELEKQGKWKQITRTTFPNILRGKDGLLLVHQVL</sequence>
<comment type="caution">
    <text evidence="2">The sequence shown here is derived from an EMBL/GenBank/DDBJ whole genome shotgun (WGS) entry which is preliminary data.</text>
</comment>
<dbReference type="InterPro" id="IPR041698">
    <property type="entry name" value="Methyltransf_25"/>
</dbReference>